<evidence type="ECO:0000256" key="5">
    <source>
        <dbReference type="ARBA" id="ARBA00022723"/>
    </source>
</evidence>
<dbReference type="InterPro" id="IPR027268">
    <property type="entry name" value="Peptidase_M4/M1_CTD_sf"/>
</dbReference>
<dbReference type="SUPFAM" id="SSF55486">
    <property type="entry name" value="Metalloproteases ('zincins'), catalytic domain"/>
    <property type="match status" value="1"/>
</dbReference>
<evidence type="ECO:0000256" key="9">
    <source>
        <dbReference type="RuleBase" id="RU364040"/>
    </source>
</evidence>
<keyword evidence="6 9" id="KW-0378">Hydrolase</keyword>
<feature type="domain" description="ERAP1-like C-terminal" evidence="12">
    <location>
        <begin position="546"/>
        <end position="846"/>
    </location>
</feature>
<dbReference type="InterPro" id="IPR042097">
    <property type="entry name" value="Aminopeptidase_N-like_N_sf"/>
</dbReference>
<dbReference type="Gene3D" id="1.10.390.10">
    <property type="entry name" value="Neutral Protease Domain 2"/>
    <property type="match status" value="1"/>
</dbReference>
<dbReference type="Gene3D" id="1.25.50.20">
    <property type="match status" value="1"/>
</dbReference>
<evidence type="ECO:0000256" key="10">
    <source>
        <dbReference type="SAM" id="SignalP"/>
    </source>
</evidence>
<organism evidence="14 15">
    <name type="scientific">Sphingomonas naphthae</name>
    <dbReference type="NCBI Taxonomy" id="1813468"/>
    <lineage>
        <taxon>Bacteria</taxon>
        <taxon>Pseudomonadati</taxon>
        <taxon>Pseudomonadota</taxon>
        <taxon>Alphaproteobacteria</taxon>
        <taxon>Sphingomonadales</taxon>
        <taxon>Sphingomonadaceae</taxon>
        <taxon>Sphingomonas</taxon>
    </lineage>
</organism>
<keyword evidence="3 9" id="KW-0031">Aminopeptidase</keyword>
<comment type="cofactor">
    <cofactor evidence="9">
        <name>Zn(2+)</name>
        <dbReference type="ChEBI" id="CHEBI:29105"/>
    </cofactor>
    <text evidence="9">Binds 1 zinc ion per subunit.</text>
</comment>
<sequence length="869" mass="92659">MTRTKTIVPGLLALAAPALVGAAAAPVAKPGRLPASVVPIHYDMRIDADAKAMTFKGEETVTVSVASPVMAIVLNAAELSIGTVQVDGAPAKFATDEAAQTLTIRLTKPVAAGTHKVSIGWTGKINQSAAGLFAVDYNDKRGAQRLLVTQFEPADGRRFAPMWDEPGRKATFTLSAYAPKGEMAFSNMPVERSETQADGRVLISFAKTPKMSSYLLFLGIGDMERRAKKVGNTEIGVITRRGALDQGDYALESAARILTYFNDYFGTPYPLPKMDMIAAPGSSQFFSAMENWGAILYFDRAVLVDPKVSSENDRQNVFGTVAHEMAHQWFGDLVTMDWWDDLWLNEGFASWMAGKVAADLNPDWNVDAQDIAAAKQYAFSLDSRTGTHPIVQRITSVEQVNQAFDAITYQKGQAVIRMLEGAVGPDAFREGVRGYMAKHKYSNTVTDDLWASVALAAGKPVKPFMDSFTLQPGVPLIKVGEPGCVGGKTNLPLSQGRFATDKATNLPQTWIVPVAAKLGEASLLTDVSGAKGASPALAGCPATPPLVNPGQYGYYRTLYADRHMAALTASFASLPPIDQVGLMADGHALGTAGYAPLARFLALVDAIPADGDPLVWRYAAGRLVEFDTMLNGDPAQAAFRAKAIKLLDPQFARLGFTPKSGEAPAASQLREGLIAALGGLGDDRVIAGSRKLVAGGLDDIPAAIRAAVVGVYASNATAADWDRLRAMAKAETNPLAQRDLYSRLGSAKNPALADKALALALTDEASVPNRANIIASAAAAHPFTTFNWAVAHKDQVEGLVEASARRQYIPRLASRGDTLALADRLRAFAIKTIPASDRLYAQSTEAGIRYASEVRVRSRAALAAWSGKD</sequence>
<dbReference type="Gene3D" id="2.60.40.1730">
    <property type="entry name" value="tricorn interacting facor f3 domain"/>
    <property type="match status" value="1"/>
</dbReference>
<keyword evidence="15" id="KW-1185">Reference proteome</keyword>
<feature type="domain" description="Peptidase M1 membrane alanine aminopeptidase" evidence="11">
    <location>
        <begin position="249"/>
        <end position="468"/>
    </location>
</feature>
<dbReference type="InterPro" id="IPR024571">
    <property type="entry name" value="ERAP1-like_C_dom"/>
</dbReference>
<feature type="chain" id="PRO_5045505037" description="Aminopeptidase" evidence="10">
    <location>
        <begin position="25"/>
        <end position="869"/>
    </location>
</feature>
<feature type="domain" description="Aminopeptidase N-like N-terminal" evidence="13">
    <location>
        <begin position="38"/>
        <end position="215"/>
    </location>
</feature>
<dbReference type="CDD" id="cd09601">
    <property type="entry name" value="M1_APN-Q_like"/>
    <property type="match status" value="1"/>
</dbReference>
<keyword evidence="10" id="KW-0732">Signal</keyword>
<dbReference type="RefSeq" id="WP_273689254.1">
    <property type="nucleotide sequence ID" value="NZ_CP117411.1"/>
</dbReference>
<evidence type="ECO:0000256" key="7">
    <source>
        <dbReference type="ARBA" id="ARBA00022833"/>
    </source>
</evidence>
<dbReference type="InterPro" id="IPR001930">
    <property type="entry name" value="Peptidase_M1"/>
</dbReference>
<protein>
    <recommendedName>
        <fullName evidence="9">Aminopeptidase</fullName>
        <ecNumber evidence="9">3.4.11.-</ecNumber>
    </recommendedName>
</protein>
<evidence type="ECO:0000259" key="13">
    <source>
        <dbReference type="Pfam" id="PF17900"/>
    </source>
</evidence>
<evidence type="ECO:0000313" key="15">
    <source>
        <dbReference type="Proteomes" id="UP001220395"/>
    </source>
</evidence>
<evidence type="ECO:0000256" key="1">
    <source>
        <dbReference type="ARBA" id="ARBA00000098"/>
    </source>
</evidence>
<evidence type="ECO:0000259" key="12">
    <source>
        <dbReference type="Pfam" id="PF11838"/>
    </source>
</evidence>
<proteinExistence type="inferred from homology"/>
<evidence type="ECO:0000256" key="2">
    <source>
        <dbReference type="ARBA" id="ARBA00010136"/>
    </source>
</evidence>
<dbReference type="SUPFAM" id="SSF63737">
    <property type="entry name" value="Leukotriene A4 hydrolase N-terminal domain"/>
    <property type="match status" value="1"/>
</dbReference>
<reference evidence="14 15" key="1">
    <citation type="submission" date="2023-02" db="EMBL/GenBank/DDBJ databases">
        <title>Genome sequence of Sphingomonas naphthae.</title>
        <authorList>
            <person name="Kim S."/>
            <person name="Heo J."/>
            <person name="Kwon S.-W."/>
        </authorList>
    </citation>
    <scope>NUCLEOTIDE SEQUENCE [LARGE SCALE GENOMIC DNA]</scope>
    <source>
        <strain evidence="14 15">KACC 18716</strain>
    </source>
</reference>
<dbReference type="PANTHER" id="PTHR11533">
    <property type="entry name" value="PROTEASE M1 ZINC METALLOPROTEASE"/>
    <property type="match status" value="1"/>
</dbReference>
<feature type="signal peptide" evidence="10">
    <location>
        <begin position="1"/>
        <end position="24"/>
    </location>
</feature>
<accession>A0ABY7TM68</accession>
<dbReference type="InterPro" id="IPR034016">
    <property type="entry name" value="M1_APN-typ"/>
</dbReference>
<dbReference type="Pfam" id="PF17900">
    <property type="entry name" value="Peptidase_M1_N"/>
    <property type="match status" value="1"/>
</dbReference>
<dbReference type="InterPro" id="IPR014782">
    <property type="entry name" value="Peptidase_M1_dom"/>
</dbReference>
<keyword evidence="8 9" id="KW-0482">Metalloprotease</keyword>
<dbReference type="PRINTS" id="PR00756">
    <property type="entry name" value="ALADIPTASE"/>
</dbReference>
<evidence type="ECO:0000259" key="11">
    <source>
        <dbReference type="Pfam" id="PF01433"/>
    </source>
</evidence>
<gene>
    <name evidence="14" type="ORF">PQ455_03540</name>
</gene>
<evidence type="ECO:0000256" key="3">
    <source>
        <dbReference type="ARBA" id="ARBA00022438"/>
    </source>
</evidence>
<dbReference type="EC" id="3.4.11.-" evidence="9"/>
<dbReference type="PANTHER" id="PTHR11533:SF174">
    <property type="entry name" value="PUROMYCIN-SENSITIVE AMINOPEPTIDASE-RELATED"/>
    <property type="match status" value="1"/>
</dbReference>
<dbReference type="EMBL" id="CP117411">
    <property type="protein sequence ID" value="WCT74315.1"/>
    <property type="molecule type" value="Genomic_DNA"/>
</dbReference>
<keyword evidence="7 9" id="KW-0862">Zinc</keyword>
<comment type="similarity">
    <text evidence="2 9">Belongs to the peptidase M1 family.</text>
</comment>
<dbReference type="Proteomes" id="UP001220395">
    <property type="component" value="Chromosome"/>
</dbReference>
<dbReference type="Pfam" id="PF11838">
    <property type="entry name" value="ERAP1_C"/>
    <property type="match status" value="1"/>
</dbReference>
<evidence type="ECO:0000313" key="14">
    <source>
        <dbReference type="EMBL" id="WCT74315.1"/>
    </source>
</evidence>
<dbReference type="InterPro" id="IPR045357">
    <property type="entry name" value="Aminopeptidase_N-like_N"/>
</dbReference>
<evidence type="ECO:0000256" key="8">
    <source>
        <dbReference type="ARBA" id="ARBA00023049"/>
    </source>
</evidence>
<dbReference type="Pfam" id="PF01433">
    <property type="entry name" value="Peptidase_M1"/>
    <property type="match status" value="1"/>
</dbReference>
<keyword evidence="4 9" id="KW-0645">Protease</keyword>
<comment type="catalytic activity">
    <reaction evidence="1">
        <text>Release of an N-terminal amino acid, Xaa-|-Yaa- from a peptide, amide or arylamide. Xaa is preferably Ala, but may be most amino acids including Pro (slow action). When a terminal hydrophobic residue is followed by a prolyl residue, the two may be released as an intact Xaa-Pro dipeptide.</text>
        <dbReference type="EC" id="3.4.11.2"/>
    </reaction>
</comment>
<dbReference type="InterPro" id="IPR050344">
    <property type="entry name" value="Peptidase_M1_aminopeptidases"/>
</dbReference>
<evidence type="ECO:0000256" key="6">
    <source>
        <dbReference type="ARBA" id="ARBA00022801"/>
    </source>
</evidence>
<evidence type="ECO:0000256" key="4">
    <source>
        <dbReference type="ARBA" id="ARBA00022670"/>
    </source>
</evidence>
<name>A0ABY7TM68_9SPHN</name>
<keyword evidence="5 9" id="KW-0479">Metal-binding</keyword>